<feature type="transmembrane region" description="Helical" evidence="1">
    <location>
        <begin position="215"/>
        <end position="233"/>
    </location>
</feature>
<dbReference type="AlphaFoldDB" id="A0A0C1Z453"/>
<feature type="transmembrane region" description="Helical" evidence="1">
    <location>
        <begin position="7"/>
        <end position="34"/>
    </location>
</feature>
<evidence type="ECO:0000256" key="1">
    <source>
        <dbReference type="SAM" id="Phobius"/>
    </source>
</evidence>
<dbReference type="GO" id="GO:0006508">
    <property type="term" value="P:proteolysis"/>
    <property type="evidence" value="ECO:0007669"/>
    <property type="project" value="UniProtKB-KW"/>
</dbReference>
<comment type="caution">
    <text evidence="3">The sequence shown here is derived from an EMBL/GenBank/DDBJ whole genome shotgun (WGS) entry which is preliminary data.</text>
</comment>
<keyword evidence="1" id="KW-1133">Transmembrane helix</keyword>
<dbReference type="EMBL" id="JPRD01000066">
    <property type="protein sequence ID" value="KIF47546.1"/>
    <property type="molecule type" value="Genomic_DNA"/>
</dbReference>
<dbReference type="InterPro" id="IPR003675">
    <property type="entry name" value="Rce1/LyrA-like_dom"/>
</dbReference>
<dbReference type="GO" id="GO:0004175">
    <property type="term" value="F:endopeptidase activity"/>
    <property type="evidence" value="ECO:0007669"/>
    <property type="project" value="UniProtKB-ARBA"/>
</dbReference>
<accession>A0A0C1Z453</accession>
<dbReference type="RefSeq" id="WP_020196815.1">
    <property type="nucleotide sequence ID" value="NZ_BAOH01000077.1"/>
</dbReference>
<feature type="transmembrane region" description="Helical" evidence="1">
    <location>
        <begin position="120"/>
        <end position="142"/>
    </location>
</feature>
<sequence>MILDSDIWLWCPLILAIAAAFLSHTGVALVLLGITLVSGFILGRLELIALVSSLFVLGVSYRLPSLVSRLKAQPKTKPIFYLGWGVVIVWCALLFVHLIPGFNNLQVLDKVSAGPLSAPFSMYLNLDKPLAFFALLLAYPILLGGESKVRVKPALLVMIPLLLLLPIASAFGAIKPELSLPPWWWLFALNNLVLTCVAEEALFRGFIQQSLSRRFDWRVGLVVASLLFGLAHFAGGPLLMVFAALAGAGYGLVFHFTGRLWCAVLAHFAFNFCHLVFFTYPILAR</sequence>
<dbReference type="Pfam" id="PF02517">
    <property type="entry name" value="Rce1-like"/>
    <property type="match status" value="1"/>
</dbReference>
<evidence type="ECO:0000313" key="3">
    <source>
        <dbReference type="EMBL" id="KIF47546.1"/>
    </source>
</evidence>
<feature type="transmembrane region" description="Helical" evidence="1">
    <location>
        <begin position="40"/>
        <end position="59"/>
    </location>
</feature>
<feature type="transmembrane region" description="Helical" evidence="1">
    <location>
        <begin position="154"/>
        <end position="171"/>
    </location>
</feature>
<feature type="domain" description="CAAX prenyl protease 2/Lysostaphin resistance protein A-like" evidence="2">
    <location>
        <begin position="182"/>
        <end position="272"/>
    </location>
</feature>
<keyword evidence="3" id="KW-0645">Protease</keyword>
<gene>
    <name evidence="3" type="ORF">H735_27470</name>
</gene>
<name>A0A0C1Z453_9VIBR</name>
<organism evidence="3 4">
    <name type="scientific">Vibrio owensii CAIM 1854 = LMG 25443</name>
    <dbReference type="NCBI Taxonomy" id="1229493"/>
    <lineage>
        <taxon>Bacteria</taxon>
        <taxon>Pseudomonadati</taxon>
        <taxon>Pseudomonadota</taxon>
        <taxon>Gammaproteobacteria</taxon>
        <taxon>Vibrionales</taxon>
        <taxon>Vibrionaceae</taxon>
        <taxon>Vibrio</taxon>
    </lineage>
</organism>
<dbReference type="GO" id="GO:0080120">
    <property type="term" value="P:CAAX-box protein maturation"/>
    <property type="evidence" value="ECO:0007669"/>
    <property type="project" value="UniProtKB-ARBA"/>
</dbReference>
<keyword evidence="1" id="KW-0472">Membrane</keyword>
<keyword evidence="3" id="KW-0378">Hydrolase</keyword>
<proteinExistence type="predicted"/>
<feature type="transmembrane region" description="Helical" evidence="1">
    <location>
        <begin position="183"/>
        <end position="203"/>
    </location>
</feature>
<protein>
    <submittedName>
        <fullName evidence="3">CAAX protease</fullName>
    </submittedName>
</protein>
<reference evidence="3 4" key="1">
    <citation type="submission" date="2014-07" db="EMBL/GenBank/DDBJ databases">
        <title>Unique and conserved regions in Vibrio harveyi and related species in comparison with the shrimp pathogen Vibrio harveyi CAIM 1792.</title>
        <authorList>
            <person name="Espinoza-Valles I."/>
            <person name="Vora G."/>
            <person name="Leekitcharoenphon P."/>
            <person name="Ussery D."/>
            <person name="Hoj L."/>
            <person name="Gomez-Gil B."/>
        </authorList>
    </citation>
    <scope>NUCLEOTIDE SEQUENCE [LARGE SCALE GENOMIC DNA]</scope>
    <source>
        <strain evidence="4">CAIM 1854 / LMG 25443</strain>
    </source>
</reference>
<evidence type="ECO:0000313" key="4">
    <source>
        <dbReference type="Proteomes" id="UP000031586"/>
    </source>
</evidence>
<feature type="transmembrane region" description="Helical" evidence="1">
    <location>
        <begin position="264"/>
        <end position="283"/>
    </location>
</feature>
<evidence type="ECO:0000259" key="2">
    <source>
        <dbReference type="Pfam" id="PF02517"/>
    </source>
</evidence>
<feature type="transmembrane region" description="Helical" evidence="1">
    <location>
        <begin position="79"/>
        <end position="100"/>
    </location>
</feature>
<dbReference type="PATRIC" id="fig|1229493.5.peg.5193"/>
<dbReference type="Proteomes" id="UP000031586">
    <property type="component" value="Unassembled WGS sequence"/>
</dbReference>
<keyword evidence="1" id="KW-0812">Transmembrane</keyword>